<dbReference type="InterPro" id="IPR000792">
    <property type="entry name" value="Tscrpt_reg_LuxR_C"/>
</dbReference>
<dbReference type="PRINTS" id="PR00038">
    <property type="entry name" value="HTHLUXR"/>
</dbReference>
<evidence type="ECO:0000313" key="5">
    <source>
        <dbReference type="EMBL" id="CCH76994.1"/>
    </source>
</evidence>
<dbReference type="Proteomes" id="UP000035721">
    <property type="component" value="Unassembled WGS sequence"/>
</dbReference>
<reference evidence="5 6" key="1">
    <citation type="journal article" date="2013" name="ISME J.">
        <title>A metabolic model for members of the genus Tetrasphaera involved in enhanced biological phosphorus removal.</title>
        <authorList>
            <person name="Kristiansen R."/>
            <person name="Nguyen H.T.T."/>
            <person name="Saunders A.M."/>
            <person name="Nielsen J.L."/>
            <person name="Wimmer R."/>
            <person name="Le V.Q."/>
            <person name="McIlroy S.J."/>
            <person name="Petrovski S."/>
            <person name="Seviour R.J."/>
            <person name="Calteau A."/>
            <person name="Nielsen K.L."/>
            <person name="Nielsen P.H."/>
        </authorList>
    </citation>
    <scope>NUCLEOTIDE SEQUENCE [LARGE SCALE GENOMIC DNA]</scope>
    <source>
        <strain evidence="5 6">T1-X7</strain>
    </source>
</reference>
<accession>A0A077LYE0</accession>
<name>A0A077LYE0_9MICO</name>
<dbReference type="PANTHER" id="PTHR44688">
    <property type="entry name" value="DNA-BINDING TRANSCRIPTIONAL ACTIVATOR DEVR_DOSR"/>
    <property type="match status" value="1"/>
</dbReference>
<dbReference type="SUPFAM" id="SSF46894">
    <property type="entry name" value="C-terminal effector domain of the bipartite response regulators"/>
    <property type="match status" value="1"/>
</dbReference>
<dbReference type="GO" id="GO:0003677">
    <property type="term" value="F:DNA binding"/>
    <property type="evidence" value="ECO:0007669"/>
    <property type="project" value="UniProtKB-KW"/>
</dbReference>
<dbReference type="Pfam" id="PF00196">
    <property type="entry name" value="GerE"/>
    <property type="match status" value="1"/>
</dbReference>
<dbReference type="CDD" id="cd06170">
    <property type="entry name" value="LuxR_C_like"/>
    <property type="match status" value="1"/>
</dbReference>
<protein>
    <recommendedName>
        <fullName evidence="4">HTH luxR-type domain-containing protein</fullName>
    </recommendedName>
</protein>
<dbReference type="SMART" id="SM00421">
    <property type="entry name" value="HTH_LUXR"/>
    <property type="match status" value="1"/>
</dbReference>
<feature type="domain" description="HTH luxR-type" evidence="4">
    <location>
        <begin position="142"/>
        <end position="207"/>
    </location>
</feature>
<dbReference type="STRING" id="1194083.BN12_1570009"/>
<dbReference type="Gene3D" id="3.40.50.2300">
    <property type="match status" value="1"/>
</dbReference>
<dbReference type="InterPro" id="IPR016032">
    <property type="entry name" value="Sig_transdc_resp-reg_C-effctor"/>
</dbReference>
<organism evidence="5 6">
    <name type="scientific">Nostocoides japonicum T1-X7</name>
    <dbReference type="NCBI Taxonomy" id="1194083"/>
    <lineage>
        <taxon>Bacteria</taxon>
        <taxon>Bacillati</taxon>
        <taxon>Actinomycetota</taxon>
        <taxon>Actinomycetes</taxon>
        <taxon>Micrococcales</taxon>
        <taxon>Intrasporangiaceae</taxon>
        <taxon>Nostocoides</taxon>
    </lineage>
</organism>
<keyword evidence="6" id="KW-1185">Reference proteome</keyword>
<keyword evidence="1" id="KW-0805">Transcription regulation</keyword>
<evidence type="ECO:0000259" key="4">
    <source>
        <dbReference type="PROSITE" id="PS50043"/>
    </source>
</evidence>
<dbReference type="EMBL" id="CAJB01000065">
    <property type="protein sequence ID" value="CCH76994.1"/>
    <property type="molecule type" value="Genomic_DNA"/>
</dbReference>
<dbReference type="GO" id="GO:0006355">
    <property type="term" value="P:regulation of DNA-templated transcription"/>
    <property type="evidence" value="ECO:0007669"/>
    <property type="project" value="InterPro"/>
</dbReference>
<keyword evidence="2" id="KW-0238">DNA-binding</keyword>
<dbReference type="RefSeq" id="WP_048553885.1">
    <property type="nucleotide sequence ID" value="NZ_HF570958.1"/>
</dbReference>
<dbReference type="PANTHER" id="PTHR44688:SF16">
    <property type="entry name" value="DNA-BINDING TRANSCRIPTIONAL ACTIVATOR DEVR_DOSR"/>
    <property type="match status" value="1"/>
</dbReference>
<evidence type="ECO:0000256" key="3">
    <source>
        <dbReference type="ARBA" id="ARBA00023163"/>
    </source>
</evidence>
<gene>
    <name evidence="5" type="ORF">BN12_1570009</name>
</gene>
<evidence type="ECO:0000256" key="1">
    <source>
        <dbReference type="ARBA" id="ARBA00023015"/>
    </source>
</evidence>
<dbReference type="AlphaFoldDB" id="A0A077LYE0"/>
<keyword evidence="3" id="KW-0804">Transcription</keyword>
<evidence type="ECO:0000313" key="6">
    <source>
        <dbReference type="Proteomes" id="UP000035721"/>
    </source>
</evidence>
<comment type="caution">
    <text evidence="5">The sequence shown here is derived from an EMBL/GenBank/DDBJ whole genome shotgun (WGS) entry which is preliminary data.</text>
</comment>
<sequence length="222" mass="23178">MAEPRLPPLKGLGVLLGGDDPRLVAALTAALVSIGWAAVAHGSGGASGLGIPVARVVVTEATRARSSATAWPATSLDVRTIVVGPRSAVRALLTAVARGAVAVIDSEQPFLDLIAQLDAVLRGAGPTDRSTLLEPMRDRTRRAAALARLTPREEFVLAQLVEGRTATEIAALSHVSLATVRTQIHGILVKLDVSSQLAAVAHAHRYADTGPVRDAVRQIHQF</sequence>
<dbReference type="PROSITE" id="PS50043">
    <property type="entry name" value="HTH_LUXR_2"/>
    <property type="match status" value="1"/>
</dbReference>
<evidence type="ECO:0000256" key="2">
    <source>
        <dbReference type="ARBA" id="ARBA00023125"/>
    </source>
</evidence>
<proteinExistence type="predicted"/>